<dbReference type="EMBL" id="BSOU01000007">
    <property type="protein sequence ID" value="GLR75969.1"/>
    <property type="molecule type" value="Genomic_DNA"/>
</dbReference>
<dbReference type="Proteomes" id="UP001156660">
    <property type="component" value="Unassembled WGS sequence"/>
</dbReference>
<protein>
    <submittedName>
        <fullName evidence="2">Uncharacterized protein</fullName>
    </submittedName>
</protein>
<reference evidence="1" key="1">
    <citation type="journal article" date="2014" name="Int. J. Syst. Evol. Microbiol.">
        <title>Complete genome of a new Firmicutes species belonging to the dominant human colonic microbiota ('Ruminococcus bicirculans') reveals two chromosomes and a selective capacity to utilize plant glucans.</title>
        <authorList>
            <consortium name="NISC Comparative Sequencing Program"/>
            <person name="Wegmann U."/>
            <person name="Louis P."/>
            <person name="Goesmann A."/>
            <person name="Henrissat B."/>
            <person name="Duncan S.H."/>
            <person name="Flint H.J."/>
        </authorList>
    </citation>
    <scope>NUCLEOTIDE SEQUENCE</scope>
    <source>
        <strain evidence="1">NBRC 105001</strain>
    </source>
</reference>
<sequence>MCLNFVAVTMNSGGGVVRDKDTGELMVKQIGEFESRDDAIQSACEMLDCTHILNGVLARGNHTGGFLLCDSQELSEL</sequence>
<gene>
    <name evidence="2" type="ORF">BTO23_03290</name>
    <name evidence="1" type="ORF">GCM10007855_28430</name>
</gene>
<accession>A0A2S7XHQ5</accession>
<evidence type="ECO:0000313" key="3">
    <source>
        <dbReference type="Proteomes" id="UP000239273"/>
    </source>
</evidence>
<dbReference type="Proteomes" id="UP000239273">
    <property type="component" value="Unassembled WGS sequence"/>
</dbReference>
<comment type="caution">
    <text evidence="2">The sequence shown here is derived from an EMBL/GenBank/DDBJ whole genome shotgun (WGS) entry which is preliminary data.</text>
</comment>
<reference evidence="2 3" key="2">
    <citation type="submission" date="2016-12" db="EMBL/GenBank/DDBJ databases">
        <title>Diversity of luminous bacteria.</title>
        <authorList>
            <person name="Yoshizawa S."/>
            <person name="Kogure K."/>
        </authorList>
    </citation>
    <scope>NUCLEOTIDE SEQUENCE [LARGE SCALE GENOMIC DNA]</scope>
    <source>
        <strain evidence="2 3">NBRC 105001</strain>
    </source>
</reference>
<evidence type="ECO:0000313" key="2">
    <source>
        <dbReference type="EMBL" id="PQJ93133.1"/>
    </source>
</evidence>
<evidence type="ECO:0000313" key="4">
    <source>
        <dbReference type="Proteomes" id="UP001156660"/>
    </source>
</evidence>
<organism evidence="2 3">
    <name type="scientific">Aliivibrio sifiae</name>
    <dbReference type="NCBI Taxonomy" id="566293"/>
    <lineage>
        <taxon>Bacteria</taxon>
        <taxon>Pseudomonadati</taxon>
        <taxon>Pseudomonadota</taxon>
        <taxon>Gammaproteobacteria</taxon>
        <taxon>Vibrionales</taxon>
        <taxon>Vibrionaceae</taxon>
        <taxon>Aliivibrio</taxon>
    </lineage>
</organism>
<dbReference type="RefSeq" id="WP_105062929.1">
    <property type="nucleotide sequence ID" value="NZ_BSOU01000007.1"/>
</dbReference>
<dbReference type="OrthoDB" id="5896142at2"/>
<name>A0A2S7XHQ5_9GAMM</name>
<keyword evidence="4" id="KW-1185">Reference proteome</keyword>
<dbReference type="AlphaFoldDB" id="A0A2S7XHQ5"/>
<reference evidence="4" key="3">
    <citation type="journal article" date="2019" name="Int. J. Syst. Evol. Microbiol.">
        <title>The Global Catalogue of Microorganisms (GCM) 10K type strain sequencing project: providing services to taxonomists for standard genome sequencing and annotation.</title>
        <authorList>
            <consortium name="The Broad Institute Genomics Platform"/>
            <consortium name="The Broad Institute Genome Sequencing Center for Infectious Disease"/>
            <person name="Wu L."/>
            <person name="Ma J."/>
        </authorList>
    </citation>
    <scope>NUCLEOTIDE SEQUENCE [LARGE SCALE GENOMIC DNA]</scope>
    <source>
        <strain evidence="4">NBRC 105001</strain>
    </source>
</reference>
<proteinExistence type="predicted"/>
<reference evidence="1" key="4">
    <citation type="submission" date="2023-01" db="EMBL/GenBank/DDBJ databases">
        <title>Draft genome sequence of Aliivibrio sifiae strain NBRC 105001.</title>
        <authorList>
            <person name="Sun Q."/>
            <person name="Mori K."/>
        </authorList>
    </citation>
    <scope>NUCLEOTIDE SEQUENCE</scope>
    <source>
        <strain evidence="1">NBRC 105001</strain>
    </source>
</reference>
<dbReference type="EMBL" id="MSCP01000001">
    <property type="protein sequence ID" value="PQJ93133.1"/>
    <property type="molecule type" value="Genomic_DNA"/>
</dbReference>
<evidence type="ECO:0000313" key="1">
    <source>
        <dbReference type="EMBL" id="GLR75969.1"/>
    </source>
</evidence>